<dbReference type="EMBL" id="DS269914">
    <property type="protein sequence ID" value="EFO89594.1"/>
    <property type="molecule type" value="Genomic_DNA"/>
</dbReference>
<evidence type="ECO:0000313" key="3">
    <source>
        <dbReference type="Proteomes" id="UP000008281"/>
    </source>
</evidence>
<dbReference type="PANTHER" id="PTHR47645:SF1">
    <property type="entry name" value="C2H2-TYPE DOMAIN-CONTAINING PROTEIN-RELATED"/>
    <property type="match status" value="1"/>
</dbReference>
<evidence type="ECO:0000256" key="1">
    <source>
        <dbReference type="SAM" id="MobiDB-lite"/>
    </source>
</evidence>
<dbReference type="OrthoDB" id="5869162at2759"/>
<accession>E3NS96</accession>
<organism evidence="3">
    <name type="scientific">Caenorhabditis remanei</name>
    <name type="common">Caenorhabditis vulgaris</name>
    <dbReference type="NCBI Taxonomy" id="31234"/>
    <lineage>
        <taxon>Eukaryota</taxon>
        <taxon>Metazoa</taxon>
        <taxon>Ecdysozoa</taxon>
        <taxon>Nematoda</taxon>
        <taxon>Chromadorea</taxon>
        <taxon>Rhabditida</taxon>
        <taxon>Rhabditina</taxon>
        <taxon>Rhabditomorpha</taxon>
        <taxon>Rhabditoidea</taxon>
        <taxon>Rhabditidae</taxon>
        <taxon>Peloderinae</taxon>
        <taxon>Caenorhabditis</taxon>
    </lineage>
</organism>
<dbReference type="STRING" id="31234.E3NS96"/>
<feature type="non-terminal residue" evidence="2">
    <location>
        <position position="943"/>
    </location>
</feature>
<sequence>MKRTAIREKFDIENERLERRKVQTRRKTQEILDSALIRKRREIGEFENRISNNVSIEDNFEILEPISSEMIDLNWEPQPSILHFHEFKSSTRSFTTMHDSIEEPDDFGEKEKVDLTIQTFQLHHISRKIEQWGDHEKRIYSFCAVCSENLTENQKCRNVECTRFMMSQCNVSGTKTIVTFSLRKQLQTLLDNNVFQLELSNDGAVSLCSRLKDTPKYKMKKNDLQKVNPGVITLLLTMNTDGFRKRGSKRGEFWPLFLAVHEISKGTGRYREYRPEFVMLSAMLQSCSKLKHEDFHSVFQRMFLEIENIRKSPLEVTIGETKCNVIVDLFQSVLDLDASRKIHGLPVWLSFNSCSRCTVKGTSIKLRKGRKISWYPKEDVLNYNETLIPNKLLQTGLPPPWEDGFDGLHLLYEGTSRDLLKDVLGKGVKSGYCLDPMERKVWANSMNLTTQAKGMNSKSLLDPIQLSARTGSEVQQVVKRDFINLCTFLFQLFNIAIPTLVASLEKKNDWTFMIVLHWSSTSINKSSNIYYFDEEGMVKFGSIERILITKTGENWVLVQQFDVLDPFTEIYDWALTESVMKRKLSIRQITFSNMDRRKSMRNLKPKLKDIDNVRVVALEKNTKNNAQKRPKFQKDEQVKKHKESTLETRTGEFQESSENKHIYLKNMRKREHSDLTFTNDHLEGTSQDFNTTISENKNSSFFSISEHLSREPKKLPIGKKIIHVLAHKLFSEELKDFVASGDVKSIGRVLMSGVANGTLGNVQITELANSIPAPKVDMVSFISSVQDSDLEEMKCIVIGQQFLSNMTSHVSSSLVKFEASLNSMSSTLQKQHHIGARPKGNLMAVHISPAVAPFPALNLNLFYTAKNIVGDKAVNQLTNLYSAIFRSFLPHEYDIWVYSYRPLCLKAGDRHFKHIPLPVISSLKGNRKSNQFSQITSFLDFGF</sequence>
<dbReference type="Proteomes" id="UP000008281">
    <property type="component" value="Unassembled WGS sequence"/>
</dbReference>
<reference evidence="2" key="1">
    <citation type="submission" date="2007-07" db="EMBL/GenBank/DDBJ databases">
        <title>PCAP assembly of the Caenorhabditis remanei genome.</title>
        <authorList>
            <consortium name="The Caenorhabditis remanei Sequencing Consortium"/>
            <person name="Wilson R.K."/>
        </authorList>
    </citation>
    <scope>NUCLEOTIDE SEQUENCE [LARGE SCALE GENOMIC DNA]</scope>
    <source>
        <strain evidence="2">PB4641</strain>
    </source>
</reference>
<dbReference type="HOGENOM" id="CLU_005206_0_0_1"/>
<protein>
    <submittedName>
        <fullName evidence="2">Uncharacterized protein</fullName>
    </submittedName>
</protein>
<feature type="region of interest" description="Disordered" evidence="1">
    <location>
        <begin position="622"/>
        <end position="652"/>
    </location>
</feature>
<gene>
    <name evidence="2" type="ORF">CRE_21672</name>
</gene>
<keyword evidence="3" id="KW-1185">Reference proteome</keyword>
<dbReference type="InParanoid" id="E3NS96"/>
<dbReference type="AlphaFoldDB" id="E3NS96"/>
<dbReference type="eggNOG" id="ENOG502TFQH">
    <property type="taxonomic scope" value="Eukaryota"/>
</dbReference>
<name>E3NS96_CAERE</name>
<dbReference type="PANTHER" id="PTHR47645">
    <property type="entry name" value="PROTEIN CBG08267"/>
    <property type="match status" value="1"/>
</dbReference>
<proteinExistence type="predicted"/>
<feature type="compositionally biased region" description="Basic and acidic residues" evidence="1">
    <location>
        <begin position="632"/>
        <end position="652"/>
    </location>
</feature>
<evidence type="ECO:0000313" key="2">
    <source>
        <dbReference type="EMBL" id="EFO89594.1"/>
    </source>
</evidence>